<evidence type="ECO:0000313" key="3">
    <source>
        <dbReference type="EMBL" id="KAG3216820.1"/>
    </source>
</evidence>
<keyword evidence="1" id="KW-0175">Coiled coil</keyword>
<dbReference type="Pfam" id="PF00612">
    <property type="entry name" value="IQ"/>
    <property type="match status" value="3"/>
</dbReference>
<proteinExistence type="predicted"/>
<name>A0A8T1HWA6_9STRA</name>
<dbReference type="InterPro" id="IPR000048">
    <property type="entry name" value="IQ_motif_EF-hand-BS"/>
</dbReference>
<gene>
    <name evidence="3" type="ORF">PC129_g12333</name>
</gene>
<dbReference type="SMART" id="SM00015">
    <property type="entry name" value="IQ"/>
    <property type="match status" value="6"/>
</dbReference>
<dbReference type="VEuPathDB" id="FungiDB:PC110_g14647"/>
<accession>A0A8T1HWA6</accession>
<feature type="region of interest" description="Disordered" evidence="2">
    <location>
        <begin position="196"/>
        <end position="283"/>
    </location>
</feature>
<dbReference type="PROSITE" id="PS50096">
    <property type="entry name" value="IQ"/>
    <property type="match status" value="2"/>
</dbReference>
<protein>
    <recommendedName>
        <fullName evidence="5">IQ motif, EF-hand binding site</fullName>
    </recommendedName>
</protein>
<sequence length="415" mass="48105">MLKHKRRLEAATIIQKCFRRFVAQRILAEMLMDKRKRASAIRIQANVRRWLAQRTLAGLRKQKLRVAAAICIEKNCRRWLAQLELARLRERQLQIVVAVPLQAQCRRLLAQRQREKLLRHKLEISTAVRIQTQCRRWLAQRKREQLMQQTRELAAASILQRHSRRWLEQNRSVSAKLQRFRLNVAFDKFRRACQAAGEMEAEPSPSDDSSASKAKCRMSKSIGLPVTQSSSEQDDSSTGDDRMDPPIRISAPTHRRTNSRQRSRANSRRSRTSSSHVDDRNSLLENEILRLQQMLVEQQNGSDVRPRRDERRRSSTIARPPRSAPLDLSQSARITRSRSGRRRYSVDGALSEDEDGENDDKVSLLPPRRARSVMPAQQADHVSMLSQKIEELDAKCKFLEQLVARKNYEDAARES</sequence>
<feature type="coiled-coil region" evidence="1">
    <location>
        <begin position="382"/>
        <end position="409"/>
    </location>
</feature>
<dbReference type="AlphaFoldDB" id="A0A8T1HWA6"/>
<reference evidence="3" key="1">
    <citation type="submission" date="2018-05" db="EMBL/GenBank/DDBJ databases">
        <title>Effector identification in a new, highly contiguous assembly of the strawberry crown rot pathogen Phytophthora cactorum.</title>
        <authorList>
            <person name="Armitage A.D."/>
            <person name="Nellist C.F."/>
            <person name="Bates H."/>
            <person name="Vickerstaff R.J."/>
            <person name="Harrison R.J."/>
        </authorList>
    </citation>
    <scope>NUCLEOTIDE SEQUENCE</scope>
    <source>
        <strain evidence="3">P421</strain>
    </source>
</reference>
<dbReference type="Proteomes" id="UP000760860">
    <property type="component" value="Unassembled WGS sequence"/>
</dbReference>
<evidence type="ECO:0000313" key="4">
    <source>
        <dbReference type="Proteomes" id="UP000760860"/>
    </source>
</evidence>
<dbReference type="Gene3D" id="1.20.5.190">
    <property type="match status" value="1"/>
</dbReference>
<evidence type="ECO:0000256" key="1">
    <source>
        <dbReference type="SAM" id="Coils"/>
    </source>
</evidence>
<comment type="caution">
    <text evidence="3">The sequence shown here is derived from an EMBL/GenBank/DDBJ whole genome shotgun (WGS) entry which is preliminary data.</text>
</comment>
<feature type="non-terminal residue" evidence="3">
    <location>
        <position position="415"/>
    </location>
</feature>
<feature type="compositionally biased region" description="Basic residues" evidence="2">
    <location>
        <begin position="253"/>
        <end position="271"/>
    </location>
</feature>
<evidence type="ECO:0000256" key="2">
    <source>
        <dbReference type="SAM" id="MobiDB-lite"/>
    </source>
</evidence>
<evidence type="ECO:0008006" key="5">
    <source>
        <dbReference type="Google" id="ProtNLM"/>
    </source>
</evidence>
<organism evidence="3 4">
    <name type="scientific">Phytophthora cactorum</name>
    <dbReference type="NCBI Taxonomy" id="29920"/>
    <lineage>
        <taxon>Eukaryota</taxon>
        <taxon>Sar</taxon>
        <taxon>Stramenopiles</taxon>
        <taxon>Oomycota</taxon>
        <taxon>Peronosporomycetes</taxon>
        <taxon>Peronosporales</taxon>
        <taxon>Peronosporaceae</taxon>
        <taxon>Phytophthora</taxon>
    </lineage>
</organism>
<feature type="compositionally biased region" description="Low complexity" evidence="2">
    <location>
        <begin position="202"/>
        <end position="212"/>
    </location>
</feature>
<feature type="region of interest" description="Disordered" evidence="2">
    <location>
        <begin position="296"/>
        <end position="377"/>
    </location>
</feature>
<dbReference type="EMBL" id="RCMV01000461">
    <property type="protein sequence ID" value="KAG3216820.1"/>
    <property type="molecule type" value="Genomic_DNA"/>
</dbReference>
<feature type="compositionally biased region" description="Basic and acidic residues" evidence="2">
    <location>
        <begin position="304"/>
        <end position="313"/>
    </location>
</feature>